<reference evidence="2" key="1">
    <citation type="submission" date="2023-03" db="EMBL/GenBank/DDBJ databases">
        <title>Near-Complete genome sequence of Lipomyces tetrasporous NRRL Y-64009, an oleaginous yeast capable of growing on lignocellulosic hydrolysates.</title>
        <authorList>
            <consortium name="Lawrence Berkeley National Laboratory"/>
            <person name="Jagtap S.S."/>
            <person name="Liu J.-J."/>
            <person name="Walukiewicz H.E."/>
            <person name="Pangilinan J."/>
            <person name="Lipzen A."/>
            <person name="Ahrendt S."/>
            <person name="Koriabine M."/>
            <person name="Cobaugh K."/>
            <person name="Salamov A."/>
            <person name="Yoshinaga Y."/>
            <person name="Ng V."/>
            <person name="Daum C."/>
            <person name="Grigoriev I.V."/>
            <person name="Slininger P.J."/>
            <person name="Dien B.S."/>
            <person name="Jin Y.-S."/>
            <person name="Rao C.V."/>
        </authorList>
    </citation>
    <scope>NUCLEOTIDE SEQUENCE</scope>
    <source>
        <strain evidence="2">NRRL Y-64009</strain>
    </source>
</reference>
<dbReference type="InterPro" id="IPR004360">
    <property type="entry name" value="Glyas_Fos-R_dOase_dom"/>
</dbReference>
<feature type="domain" description="VOC" evidence="1">
    <location>
        <begin position="2"/>
        <end position="124"/>
    </location>
</feature>
<evidence type="ECO:0000259" key="1">
    <source>
        <dbReference type="PROSITE" id="PS51819"/>
    </source>
</evidence>
<evidence type="ECO:0000313" key="3">
    <source>
        <dbReference type="Proteomes" id="UP001217417"/>
    </source>
</evidence>
<dbReference type="Pfam" id="PF00903">
    <property type="entry name" value="Glyoxalase"/>
    <property type="match status" value="1"/>
</dbReference>
<dbReference type="AlphaFoldDB" id="A0AAD7QNP1"/>
<dbReference type="PANTHER" id="PTHR35006">
    <property type="entry name" value="GLYOXALASE FAMILY PROTEIN (AFU_ORTHOLOGUE AFUA_5G14830)"/>
    <property type="match status" value="1"/>
</dbReference>
<gene>
    <name evidence="2" type="ORF">POJ06DRAFT_277705</name>
</gene>
<dbReference type="InterPro" id="IPR029068">
    <property type="entry name" value="Glyas_Bleomycin-R_OHBP_Dase"/>
</dbReference>
<keyword evidence="2" id="KW-0223">Dioxygenase</keyword>
<organism evidence="2 3">
    <name type="scientific">Lipomyces tetrasporus</name>
    <dbReference type="NCBI Taxonomy" id="54092"/>
    <lineage>
        <taxon>Eukaryota</taxon>
        <taxon>Fungi</taxon>
        <taxon>Dikarya</taxon>
        <taxon>Ascomycota</taxon>
        <taxon>Saccharomycotina</taxon>
        <taxon>Lipomycetes</taxon>
        <taxon>Lipomycetales</taxon>
        <taxon>Lipomycetaceae</taxon>
        <taxon>Lipomyces</taxon>
    </lineage>
</organism>
<name>A0AAD7QNP1_9ASCO</name>
<keyword evidence="2" id="KW-0560">Oxidoreductase</keyword>
<keyword evidence="3" id="KW-1185">Reference proteome</keyword>
<dbReference type="PANTHER" id="PTHR35006:SF2">
    <property type="entry name" value="GLYOXALASE FAMILY PROTEIN (AFU_ORTHOLOGUE AFUA_5G14830)"/>
    <property type="match status" value="1"/>
</dbReference>
<dbReference type="Proteomes" id="UP001217417">
    <property type="component" value="Unassembled WGS sequence"/>
</dbReference>
<dbReference type="EMBL" id="JARPMG010000009">
    <property type="protein sequence ID" value="KAJ8098489.1"/>
    <property type="molecule type" value="Genomic_DNA"/>
</dbReference>
<evidence type="ECO:0000313" key="2">
    <source>
        <dbReference type="EMBL" id="KAJ8098489.1"/>
    </source>
</evidence>
<dbReference type="GO" id="GO:0051213">
    <property type="term" value="F:dioxygenase activity"/>
    <property type="evidence" value="ECO:0007669"/>
    <property type="project" value="UniProtKB-KW"/>
</dbReference>
<dbReference type="RefSeq" id="XP_056041939.1">
    <property type="nucleotide sequence ID" value="XM_056189722.1"/>
</dbReference>
<dbReference type="InterPro" id="IPR037523">
    <property type="entry name" value="VOC_core"/>
</dbReference>
<dbReference type="Gene3D" id="3.10.180.10">
    <property type="entry name" value="2,3-Dihydroxybiphenyl 1,2-Dioxygenase, domain 1"/>
    <property type="match status" value="1"/>
</dbReference>
<dbReference type="SUPFAM" id="SSF54593">
    <property type="entry name" value="Glyoxalase/Bleomycin resistance protein/Dihydroxybiphenyl dioxygenase"/>
    <property type="match status" value="1"/>
</dbReference>
<protein>
    <submittedName>
        <fullName evidence="2">Glyoxalase/Bleomycin resistance protein/Dihydroxybiphenyl dioxygenase</fullName>
    </submittedName>
</protein>
<dbReference type="GeneID" id="80884888"/>
<dbReference type="PROSITE" id="PS51819">
    <property type="entry name" value="VOC"/>
    <property type="match status" value="1"/>
</dbReference>
<proteinExistence type="predicted"/>
<sequence>MPFHHFAIRVYDVAKSREFYDPVLSAVGYVVYWASDSTVYYAPQSNPKAFEFGLMLANESKPAGSTHIAFAAASQEEAAQAYRVAIEHGGKDNGAPGIREKINRGYYSSFVLDPDGNNIEFVHFVRQ</sequence>
<comment type="caution">
    <text evidence="2">The sequence shown here is derived from an EMBL/GenBank/DDBJ whole genome shotgun (WGS) entry which is preliminary data.</text>
</comment>
<accession>A0AAD7QNP1</accession>